<reference evidence="1" key="1">
    <citation type="journal article" date="2020" name="G3 (Bethesda)">
        <title>High-Quality Assemblies for Three Invasive Social Wasps from the &lt;i&gt;Vespula&lt;/i&gt; Genus.</title>
        <authorList>
            <person name="Harrop T.W.R."/>
            <person name="Guhlin J."/>
            <person name="McLaughlin G.M."/>
            <person name="Permina E."/>
            <person name="Stockwell P."/>
            <person name="Gilligan J."/>
            <person name="Le Lec M.F."/>
            <person name="Gruber M.A.M."/>
            <person name="Quinn O."/>
            <person name="Lovegrove M."/>
            <person name="Duncan E.J."/>
            <person name="Remnant E.J."/>
            <person name="Van Eeckhoven J."/>
            <person name="Graham B."/>
            <person name="Knapp R.A."/>
            <person name="Langford K.W."/>
            <person name="Kronenberg Z."/>
            <person name="Press M.O."/>
            <person name="Eacker S.M."/>
            <person name="Wilson-Rankin E.E."/>
            <person name="Purcell J."/>
            <person name="Lester P.J."/>
            <person name="Dearden P.K."/>
        </authorList>
    </citation>
    <scope>NUCLEOTIDE SEQUENCE</scope>
    <source>
        <strain evidence="1">Marl-1</strain>
    </source>
</reference>
<dbReference type="FunFam" id="3.80.10.10:FF:000695">
    <property type="entry name" value="leucine-rich melanocyte differentiation-associated protein"/>
    <property type="match status" value="1"/>
</dbReference>
<organism evidence="1 2">
    <name type="scientific">Vespula vulgaris</name>
    <name type="common">Yellow jacket</name>
    <name type="synonym">Wasp</name>
    <dbReference type="NCBI Taxonomy" id="7454"/>
    <lineage>
        <taxon>Eukaryota</taxon>
        <taxon>Metazoa</taxon>
        <taxon>Ecdysozoa</taxon>
        <taxon>Arthropoda</taxon>
        <taxon>Hexapoda</taxon>
        <taxon>Insecta</taxon>
        <taxon>Pterygota</taxon>
        <taxon>Neoptera</taxon>
        <taxon>Endopterygota</taxon>
        <taxon>Hymenoptera</taxon>
        <taxon>Apocrita</taxon>
        <taxon>Aculeata</taxon>
        <taxon>Vespoidea</taxon>
        <taxon>Vespidae</taxon>
        <taxon>Vespinae</taxon>
        <taxon>Vespula</taxon>
    </lineage>
</organism>
<dbReference type="InterPro" id="IPR001611">
    <property type="entry name" value="Leu-rich_rpt"/>
</dbReference>
<evidence type="ECO:0000313" key="1">
    <source>
        <dbReference type="EMBL" id="KAF7400524.1"/>
    </source>
</evidence>
<dbReference type="Gene3D" id="3.80.10.10">
    <property type="entry name" value="Ribonuclease Inhibitor"/>
    <property type="match status" value="1"/>
</dbReference>
<dbReference type="InterPro" id="IPR043313">
    <property type="entry name" value="LRMDA"/>
</dbReference>
<dbReference type="EMBL" id="JACSEA010000005">
    <property type="protein sequence ID" value="KAF7400524.1"/>
    <property type="molecule type" value="Genomic_DNA"/>
</dbReference>
<sequence length="251" mass="28893">MASERQQQDFNRSALTIDGERACYTGQRAERIPGGLVRVVGYDCLSLDLSYNELTSVMALKDFSRLEELILDNNRLRDLNTLPSMPSLTTLSLNNNKITDMDDALERIRECCPNIGYVSLLGNPGCPDQLTNPNSTDENDYERYRLYAIYILPSTLRFLDSRVITWKERDDGKNRGRYLRTVKVFSNKTNNNLISVPLPDEFDDAYFNIRYTPLPITNRTPQDHRGAFGKCKYRYSGKNSEGNRFIFNKDL</sequence>
<accession>A0A834K4X6</accession>
<gene>
    <name evidence="1" type="ORF">HZH66_005708</name>
</gene>
<evidence type="ECO:0000313" key="2">
    <source>
        <dbReference type="Proteomes" id="UP000614350"/>
    </source>
</evidence>
<dbReference type="AlphaFoldDB" id="A0A834K4X6"/>
<comment type="caution">
    <text evidence="1">The sequence shown here is derived from an EMBL/GenBank/DDBJ whole genome shotgun (WGS) entry which is preliminary data.</text>
</comment>
<name>A0A834K4X6_VESVU</name>
<evidence type="ECO:0008006" key="3">
    <source>
        <dbReference type="Google" id="ProtNLM"/>
    </source>
</evidence>
<dbReference type="Proteomes" id="UP000614350">
    <property type="component" value="Unassembled WGS sequence"/>
</dbReference>
<dbReference type="PANTHER" id="PTHR46282">
    <property type="entry name" value="LEUCINE-RICH MELANOCYTE DIFFERENTIATION-ASSOCIATED PROTEIN"/>
    <property type="match status" value="1"/>
</dbReference>
<dbReference type="PANTHER" id="PTHR46282:SF2">
    <property type="entry name" value="LEUCINE-RICH MELANOCYTE DIFFERENTIATION-ASSOCIATED PROTEIN"/>
    <property type="match status" value="1"/>
</dbReference>
<protein>
    <recommendedName>
        <fullName evidence="3">Leucine-rich melanocyte differentiation-associated protein</fullName>
    </recommendedName>
</protein>
<keyword evidence="2" id="KW-1185">Reference proteome</keyword>
<dbReference type="PROSITE" id="PS51450">
    <property type="entry name" value="LRR"/>
    <property type="match status" value="2"/>
</dbReference>
<dbReference type="InterPro" id="IPR032675">
    <property type="entry name" value="LRR_dom_sf"/>
</dbReference>
<proteinExistence type="predicted"/>
<dbReference type="SUPFAM" id="SSF52058">
    <property type="entry name" value="L domain-like"/>
    <property type="match status" value="1"/>
</dbReference>